<reference evidence="2" key="1">
    <citation type="submission" date="2021-04" db="EMBL/GenBank/DDBJ databases">
        <title>Draft genome sequence of Xylanibacillus composti strain K13.</title>
        <authorList>
            <person name="Uke A."/>
            <person name="Chhe C."/>
            <person name="Baramee S."/>
            <person name="Kosugi A."/>
        </authorList>
    </citation>
    <scope>NUCLEOTIDE SEQUENCE</scope>
    <source>
        <strain evidence="2">K13</strain>
    </source>
</reference>
<dbReference type="RefSeq" id="WP_213413960.1">
    <property type="nucleotide sequence ID" value="NZ_BOVK01000072.1"/>
</dbReference>
<feature type="transmembrane region" description="Helical" evidence="1">
    <location>
        <begin position="194"/>
        <end position="213"/>
    </location>
</feature>
<evidence type="ECO:0000313" key="3">
    <source>
        <dbReference type="Proteomes" id="UP000677918"/>
    </source>
</evidence>
<evidence type="ECO:0000313" key="2">
    <source>
        <dbReference type="EMBL" id="GIQ71161.1"/>
    </source>
</evidence>
<keyword evidence="1" id="KW-0812">Transmembrane</keyword>
<accession>A0A8J4H7I2</accession>
<keyword evidence="1" id="KW-1133">Transmembrane helix</keyword>
<gene>
    <name evidence="2" type="ORF">XYCOK13_39850</name>
</gene>
<dbReference type="AlphaFoldDB" id="A0A8J4H7I2"/>
<dbReference type="EMBL" id="BOVK01000072">
    <property type="protein sequence ID" value="GIQ71161.1"/>
    <property type="molecule type" value="Genomic_DNA"/>
</dbReference>
<name>A0A8J4H7I2_9BACL</name>
<protein>
    <submittedName>
        <fullName evidence="2">Uncharacterized protein</fullName>
    </submittedName>
</protein>
<keyword evidence="3" id="KW-1185">Reference proteome</keyword>
<keyword evidence="1" id="KW-0472">Membrane</keyword>
<evidence type="ECO:0000256" key="1">
    <source>
        <dbReference type="SAM" id="Phobius"/>
    </source>
</evidence>
<organism evidence="2 3">
    <name type="scientific">Xylanibacillus composti</name>
    <dbReference type="NCBI Taxonomy" id="1572762"/>
    <lineage>
        <taxon>Bacteria</taxon>
        <taxon>Bacillati</taxon>
        <taxon>Bacillota</taxon>
        <taxon>Bacilli</taxon>
        <taxon>Bacillales</taxon>
        <taxon>Paenibacillaceae</taxon>
        <taxon>Xylanibacillus</taxon>
    </lineage>
</organism>
<proteinExistence type="predicted"/>
<comment type="caution">
    <text evidence="2">The sequence shown here is derived from an EMBL/GenBank/DDBJ whole genome shotgun (WGS) entry which is preliminary data.</text>
</comment>
<sequence>MIRGLEAEFFDTGLQQSVNFEEKKGKLKAGKIHPIFKVNVSKESGVSIDFADSYLVPIYQNDIVRTGVEIANHRGEYRVVAVGFPQVQARALDKRKNDERFVWDMVTGAAYLYDTKSQTIRALEEGTQSYVNEASKRMNKRQANSSELTVDEFKDFIYAEYESTVSSNPEMDGFLGGGASDLGNESKISTHSQWLMWITVLLVAVIIGGTFLYRNQKKG</sequence>
<dbReference type="Proteomes" id="UP000677918">
    <property type="component" value="Unassembled WGS sequence"/>
</dbReference>